<evidence type="ECO:0000256" key="1">
    <source>
        <dbReference type="SAM" id="MobiDB-lite"/>
    </source>
</evidence>
<reference evidence="2 3" key="1">
    <citation type="submission" date="2020-07" db="EMBL/GenBank/DDBJ databases">
        <title>Sequencing the genomes of 1000 actinobacteria strains.</title>
        <authorList>
            <person name="Klenk H.-P."/>
        </authorList>
    </citation>
    <scope>NUCLEOTIDE SEQUENCE [LARGE SCALE GENOMIC DNA]</scope>
    <source>
        <strain evidence="2 3">DSM 15475</strain>
    </source>
</reference>
<gene>
    <name evidence="2" type="ORF">HNR09_001317</name>
</gene>
<sequence length="81" mass="9015">MADPTTSQEPNPQGNEPHEIGNWADLGQEMWAYLTGRGAAVNYELVDMTVEVPRDIGPDAPRAIWKFNGTLRVTTSDDENR</sequence>
<dbReference type="RefSeq" id="WP_218881897.1">
    <property type="nucleotide sequence ID" value="NZ_BAAALL010000002.1"/>
</dbReference>
<dbReference type="Proteomes" id="UP000535437">
    <property type="component" value="Unassembled WGS sequence"/>
</dbReference>
<keyword evidence="3" id="KW-1185">Reference proteome</keyword>
<feature type="region of interest" description="Disordered" evidence="1">
    <location>
        <begin position="1"/>
        <end position="23"/>
    </location>
</feature>
<organism evidence="2 3">
    <name type="scientific">Nesterenkonia xinjiangensis</name>
    <dbReference type="NCBI Taxonomy" id="225327"/>
    <lineage>
        <taxon>Bacteria</taxon>
        <taxon>Bacillati</taxon>
        <taxon>Actinomycetota</taxon>
        <taxon>Actinomycetes</taxon>
        <taxon>Micrococcales</taxon>
        <taxon>Micrococcaceae</taxon>
        <taxon>Nesterenkonia</taxon>
    </lineage>
</organism>
<dbReference type="EMBL" id="JACCFY010000001">
    <property type="protein sequence ID" value="NYJ77906.1"/>
    <property type="molecule type" value="Genomic_DNA"/>
</dbReference>
<accession>A0A7Z0GKX5</accession>
<dbReference type="AlphaFoldDB" id="A0A7Z0GKX5"/>
<name>A0A7Z0GKX5_9MICC</name>
<comment type="caution">
    <text evidence="2">The sequence shown here is derived from an EMBL/GenBank/DDBJ whole genome shotgun (WGS) entry which is preliminary data.</text>
</comment>
<proteinExistence type="predicted"/>
<evidence type="ECO:0000313" key="2">
    <source>
        <dbReference type="EMBL" id="NYJ77906.1"/>
    </source>
</evidence>
<protein>
    <submittedName>
        <fullName evidence="2">Uncharacterized protein</fullName>
    </submittedName>
</protein>
<evidence type="ECO:0000313" key="3">
    <source>
        <dbReference type="Proteomes" id="UP000535437"/>
    </source>
</evidence>
<feature type="compositionally biased region" description="Polar residues" evidence="1">
    <location>
        <begin position="1"/>
        <end position="14"/>
    </location>
</feature>